<reference evidence="2" key="1">
    <citation type="submission" date="2024-02" db="EMBL/GenBank/DDBJ databases">
        <title>Sediminibacterium planktonica sp. nov. and Sediminibacterium longus sp. nov., isolated from surface lake and river water.</title>
        <authorList>
            <person name="Watanabe K."/>
            <person name="Takemine S."/>
            <person name="Ishii Y."/>
            <person name="Ogata Y."/>
            <person name="Shindo C."/>
            <person name="Suda W."/>
        </authorList>
    </citation>
    <scope>NUCLEOTIDE SEQUENCE</scope>
    <source>
        <strain evidence="2">KACHI17</strain>
    </source>
</reference>
<organism evidence="2">
    <name type="scientific">Sediminibacterium sp. KACHI17</name>
    <dbReference type="NCBI Taxonomy" id="1751071"/>
    <lineage>
        <taxon>Bacteria</taxon>
        <taxon>Pseudomonadati</taxon>
        <taxon>Bacteroidota</taxon>
        <taxon>Chitinophagia</taxon>
        <taxon>Chitinophagales</taxon>
        <taxon>Chitinophagaceae</taxon>
        <taxon>Sediminibacterium</taxon>
    </lineage>
</organism>
<keyword evidence="1" id="KW-0732">Signal</keyword>
<dbReference type="AlphaFoldDB" id="A0AAT9GES8"/>
<sequence length="181" mass="19514">MRKGWIVLLLLSICSLTARAQSRKMKLTLFPEAGLVSFDGKSGSGWGLYAKASFVTGPTGALTLTTGMGRATLKKLVGSSEDYSIRSIPVLVGYEHAIGNFRVEPQLGLGELGGKYTLSGVVARPSIASLFSALAVRYEWKAVSVGLRAQYQKSIEGSEVGTWYRSRMGFYTIQVGIPLVK</sequence>
<gene>
    <name evidence="2" type="ORF">KACHI17_00440</name>
</gene>
<dbReference type="RefSeq" id="WP_353549513.1">
    <property type="nucleotide sequence ID" value="NZ_AP029612.1"/>
</dbReference>
<evidence type="ECO:0000313" key="2">
    <source>
        <dbReference type="EMBL" id="BFG69163.1"/>
    </source>
</evidence>
<evidence type="ECO:0008006" key="3">
    <source>
        <dbReference type="Google" id="ProtNLM"/>
    </source>
</evidence>
<evidence type="ECO:0000256" key="1">
    <source>
        <dbReference type="SAM" id="SignalP"/>
    </source>
</evidence>
<dbReference type="EMBL" id="AP029612">
    <property type="protein sequence ID" value="BFG69163.1"/>
    <property type="molecule type" value="Genomic_DNA"/>
</dbReference>
<feature type="chain" id="PRO_5043445507" description="Outer membrane protein beta-barrel domain-containing protein" evidence="1">
    <location>
        <begin position="21"/>
        <end position="181"/>
    </location>
</feature>
<protein>
    <recommendedName>
        <fullName evidence="3">Outer membrane protein beta-barrel domain-containing protein</fullName>
    </recommendedName>
</protein>
<feature type="signal peptide" evidence="1">
    <location>
        <begin position="1"/>
        <end position="20"/>
    </location>
</feature>
<proteinExistence type="predicted"/>
<name>A0AAT9GES8_9BACT</name>
<accession>A0AAT9GES8</accession>